<evidence type="ECO:0000313" key="8">
    <source>
        <dbReference type="Proteomes" id="UP000092154"/>
    </source>
</evidence>
<feature type="compositionally biased region" description="Polar residues" evidence="5">
    <location>
        <begin position="1"/>
        <end position="10"/>
    </location>
</feature>
<reference evidence="7 8" key="1">
    <citation type="submission" date="2016-06" db="EMBL/GenBank/DDBJ databases">
        <title>Comparative genomics of the ectomycorrhizal sister species Rhizopogon vinicolor and Rhizopogon vesiculosus (Basidiomycota: Boletales) reveals a divergence of the mating type B locus.</title>
        <authorList>
            <consortium name="DOE Joint Genome Institute"/>
            <person name="Mujic A.B."/>
            <person name="Kuo A."/>
            <person name="Tritt A."/>
            <person name="Lipzen A."/>
            <person name="Chen C."/>
            <person name="Johnson J."/>
            <person name="Sharma A."/>
            <person name="Barry K."/>
            <person name="Grigoriev I.V."/>
            <person name="Spatafora J.W."/>
        </authorList>
    </citation>
    <scope>NUCLEOTIDE SEQUENCE [LARGE SCALE GENOMIC DNA]</scope>
    <source>
        <strain evidence="7 8">AM-OR11-026</strain>
    </source>
</reference>
<evidence type="ECO:0000259" key="6">
    <source>
        <dbReference type="PROSITE" id="PS51700"/>
    </source>
</evidence>
<dbReference type="InParanoid" id="A0A1B7N2G6"/>
<dbReference type="GO" id="GO:0004197">
    <property type="term" value="F:cysteine-type endopeptidase activity"/>
    <property type="evidence" value="ECO:0007669"/>
    <property type="project" value="InterPro"/>
</dbReference>
<name>A0A1B7N2G6_9AGAM</name>
<dbReference type="InterPro" id="IPR005314">
    <property type="entry name" value="Peptidase_C50"/>
</dbReference>
<dbReference type="OrthoDB" id="10255632at2759"/>
<dbReference type="GO" id="GO:0072686">
    <property type="term" value="C:mitotic spindle"/>
    <property type="evidence" value="ECO:0007669"/>
    <property type="project" value="TreeGrafter"/>
</dbReference>
<dbReference type="Pfam" id="PF03568">
    <property type="entry name" value="Separin_C"/>
    <property type="match status" value="1"/>
</dbReference>
<dbReference type="Gene3D" id="1.25.40.10">
    <property type="entry name" value="Tetratricopeptide repeat domain"/>
    <property type="match status" value="2"/>
</dbReference>
<keyword evidence="8" id="KW-1185">Reference proteome</keyword>
<keyword evidence="3" id="KW-0378">Hydrolase</keyword>
<dbReference type="GO" id="GO:0005737">
    <property type="term" value="C:cytoplasm"/>
    <property type="evidence" value="ECO:0007669"/>
    <property type="project" value="TreeGrafter"/>
</dbReference>
<feature type="domain" description="Peptidase C50" evidence="6">
    <location>
        <begin position="1870"/>
        <end position="1967"/>
    </location>
</feature>
<feature type="region of interest" description="Disordered" evidence="5">
    <location>
        <begin position="893"/>
        <end position="914"/>
    </location>
</feature>
<organism evidence="7 8">
    <name type="scientific">Rhizopogon vinicolor AM-OR11-026</name>
    <dbReference type="NCBI Taxonomy" id="1314800"/>
    <lineage>
        <taxon>Eukaryota</taxon>
        <taxon>Fungi</taxon>
        <taxon>Dikarya</taxon>
        <taxon>Basidiomycota</taxon>
        <taxon>Agaricomycotina</taxon>
        <taxon>Agaricomycetes</taxon>
        <taxon>Agaricomycetidae</taxon>
        <taxon>Boletales</taxon>
        <taxon>Suillineae</taxon>
        <taxon>Rhizopogonaceae</taxon>
        <taxon>Rhizopogon</taxon>
    </lineage>
</organism>
<evidence type="ECO:0000256" key="3">
    <source>
        <dbReference type="ARBA" id="ARBA00022801"/>
    </source>
</evidence>
<dbReference type="SMART" id="SM00028">
    <property type="entry name" value="TPR"/>
    <property type="match status" value="5"/>
</dbReference>
<keyword evidence="4" id="KW-0159">Chromosome partition</keyword>
<evidence type="ECO:0000256" key="5">
    <source>
        <dbReference type="SAM" id="MobiDB-lite"/>
    </source>
</evidence>
<protein>
    <recommendedName>
        <fullName evidence="2">separase</fullName>
        <ecNumber evidence="2">3.4.22.49</ecNumber>
    </recommendedName>
</protein>
<comment type="catalytic activity">
    <reaction evidence="1">
        <text>All bonds known to be hydrolyzed by this endopeptidase have arginine in P1 and an acidic residue in P4. P6 is often occupied by an acidic residue or by a hydroxy-amino-acid residue, the phosphorylation of which enhances cleavage.</text>
        <dbReference type="EC" id="3.4.22.49"/>
    </reaction>
</comment>
<accession>A0A1B7N2G6</accession>
<dbReference type="SUPFAM" id="SSF48452">
    <property type="entry name" value="TPR-like"/>
    <property type="match status" value="2"/>
</dbReference>
<gene>
    <name evidence="7" type="ORF">K503DRAFT_799977</name>
</gene>
<feature type="compositionally biased region" description="Low complexity" evidence="5">
    <location>
        <begin position="11"/>
        <end position="22"/>
    </location>
</feature>
<dbReference type="PROSITE" id="PS51700">
    <property type="entry name" value="SEPARIN"/>
    <property type="match status" value="1"/>
</dbReference>
<dbReference type="InterPro" id="IPR011990">
    <property type="entry name" value="TPR-like_helical_dom_sf"/>
</dbReference>
<feature type="compositionally biased region" description="Polar residues" evidence="5">
    <location>
        <begin position="898"/>
        <end position="910"/>
    </location>
</feature>
<evidence type="ECO:0000256" key="4">
    <source>
        <dbReference type="ARBA" id="ARBA00022829"/>
    </source>
</evidence>
<feature type="region of interest" description="Disordered" evidence="5">
    <location>
        <begin position="1131"/>
        <end position="1166"/>
    </location>
</feature>
<evidence type="ECO:0000256" key="2">
    <source>
        <dbReference type="ARBA" id="ARBA00012489"/>
    </source>
</evidence>
<dbReference type="EMBL" id="KV448265">
    <property type="protein sequence ID" value="OAX39050.1"/>
    <property type="molecule type" value="Genomic_DNA"/>
</dbReference>
<feature type="region of interest" description="Disordered" evidence="5">
    <location>
        <begin position="1"/>
        <end position="53"/>
    </location>
</feature>
<dbReference type="InterPro" id="IPR030397">
    <property type="entry name" value="SEPARIN_core_dom"/>
</dbReference>
<dbReference type="EC" id="3.4.22.49" evidence="2"/>
<dbReference type="GO" id="GO:0005634">
    <property type="term" value="C:nucleus"/>
    <property type="evidence" value="ECO:0007669"/>
    <property type="project" value="InterPro"/>
</dbReference>
<evidence type="ECO:0000313" key="7">
    <source>
        <dbReference type="EMBL" id="OAX39050.1"/>
    </source>
</evidence>
<dbReference type="PANTHER" id="PTHR12792">
    <property type="entry name" value="EXTRA SPINDLE POLES 1-RELATED"/>
    <property type="match status" value="1"/>
</dbReference>
<dbReference type="GO" id="GO:0044732">
    <property type="term" value="C:mitotic spindle pole body"/>
    <property type="evidence" value="ECO:0007669"/>
    <property type="project" value="TreeGrafter"/>
</dbReference>
<evidence type="ECO:0000256" key="1">
    <source>
        <dbReference type="ARBA" id="ARBA00000451"/>
    </source>
</evidence>
<dbReference type="STRING" id="1314800.A0A1B7N2G6"/>
<proteinExistence type="predicted"/>
<feature type="compositionally biased region" description="Basic and acidic residues" evidence="5">
    <location>
        <begin position="23"/>
        <end position="53"/>
    </location>
</feature>
<dbReference type="PANTHER" id="PTHR12792:SF0">
    <property type="entry name" value="SEPARIN"/>
    <property type="match status" value="1"/>
</dbReference>
<dbReference type="InterPro" id="IPR019734">
    <property type="entry name" value="TPR_rpt"/>
</dbReference>
<sequence length="2051" mass="226644">MPPSSSSRRVTATSGSSKSKTTVLEKLEDRPGRTSSKVKEKGKSKDESPEERRVSAMLAVNASLQTLSSVAQSGWKANALEGRTKSNTLGRVSAAVACANEAFSRLRVICPDDLDVERAASSMMSKLLALEMHDNALLFLSNMHSRLLAILDHKATVHSSSVPKSPLRLLSLPLPMASTPTDTILLNLISTYLMHAIITLTDNLIRSLSSTSPDSFSAALVDPGTLLTWMPYFVSLPDKHKDTVLTRTYTILTKACSSFPPSSRSTFLIRIYALKCLLCTSTGTIQPSTFWDQVQKSCTTYVKTSSLVSEAEELSAAKLVSECLGELVQMAQSRSSFIEGKFFVLLCETWMTLAKRINNLHVLDRITELMGSGSSASSSTEVDDLADNISRLKVSAPSLRDKDSTLLECARACAELTKVTAFLDVKSDETDDLSNRVHDATKILPRFGRLLCLMTEQNDELHRAQGKLQRAIERLRRACIKVLDGEGKDTILEGAFKQNPSKDILTASLDSLFNLARMQLKCNNPDTYTPALDLLNRAIVLLDSNPDHMTTIPVSALANYIRCISGAYHNLAGMLYQNSKHGGAVRFLKEACALGARALHIRTGVMQNEGEGGEQEDVWKQLEEQLYRRWELLAVCYSKIGDRKLAYDAFLESVKAFPYASSGLENFARSATPTTVFNANASTKQLGTIIDRLTYSAACDLFLLPSEVSLLTTLQPGAISDEVVGLLLERQVMALEPCLRKDGVQAIVRGLLRDTLLVYQTTVLPFRRIRVLLKCMELLWKDGNTNYGDPYWTAEHLGDEVLHLLAVEDLGRDSPFDSFRVQYTVAVHLWLSLFAYRSAQSSMTSTVSYHVEEACKILYGLIPSSSNETSPKVKRSAVQAKKLPKEAALAKRPMRATSVRTNKTRTQNPVTPRPRKALENVSNVIQGTTLKVTATNDIQKAVVVFDLEAVVGQLQMTVHLLGLLGLVLLKVRLLEALKRLCERQFLVSADLYLIACVDLASEYVKLGKMKRANSIFARSSAVLKSSDVSDEIRISYLLKYAEILALGNNILASASSYCEAMGLSEVTPPEDKALPTAERIKLRAGRLERAAMACRVSAAIWYSKNDVVGTLECMLQSLRLWNRAVDTLSRLSPPSAKPTNASDDTNPFESTPEESSSGSDARSTNSQKRLMDGMEWRMVEGLLSTLLTLTQAYFTRGSSREAEYFAQQALDLAESVNAPTMAARALMRKGEIQLCQRQLDAGRDSLSKATELLQDLPGVDAADMRRLKGDWNRLNEQDLDARGLYEEASAMLTELETTLASFDGSRRKSSVAASPQTTLVTAGQGAIVPALLSDILRRHIWLLRDDGDATINGLIEQLQALPASKDTKGEERALLGKLALHSVYEQCRSDMFLSSLAESTIALPMGMTSDRAVSVAPSTQNILNDLSHAEEFFWADLALTADQGSVPHVREAAVHLALIRALQTSLGNGGKHGPVLTARLLDVSSAITLRREMLETIQYKFPTVQVDDLQWPLMTSSGSQLPRKRPCNTRQTRLISGEEASDSEYDSNAGMKAYWDSLVKEYAEQAFDASSLSTSTMSDFPPHWTVVHISLTPDKSTLFISRQNVSSEPLMFCVPLKGRRESEEDEHLTFDDAVKELAEIICLSDQGTRNAVNVRNDDPQARAAWWAERNTLDKRMRELLGNIEFCWLGAFKTILNPVSPTSPELIADLRTRLEKVFKRILPPADKKQKQIPRLSKVLLNCFSSLSPKCREEELEDLIYFILDLYTFHGIPVAIADVDLDQATVDLRSALEEHAALKNKRGKVRSAEVDDAHMFLVLDRHLMGIPWESIPVLRGQSVSRIPSVAFLRDRVRLASAQNRSGGVVDRVSLDSRKTFFVLNPSGDLKGTEGRFRPWLEQMRGVGWEGVIGRPPSEQQLLNALAQKDLVIYFGHGGGEQYARSHKIRHLQRCASTMLWGCSSGSLKEMGDFDRVGTPFNYMLAGCPLLVANLWDVTDRDIDKFSQAVFDSLRLTPTRGEEQGISVVTAVAQAREACKLKYLTGAAPVVYGIPFYL</sequence>
<dbReference type="GO" id="GO:0006508">
    <property type="term" value="P:proteolysis"/>
    <property type="evidence" value="ECO:0007669"/>
    <property type="project" value="InterPro"/>
</dbReference>
<dbReference type="Proteomes" id="UP000092154">
    <property type="component" value="Unassembled WGS sequence"/>
</dbReference>
<dbReference type="GO" id="GO:0051307">
    <property type="term" value="P:meiotic chromosome separation"/>
    <property type="evidence" value="ECO:0007669"/>
    <property type="project" value="TreeGrafter"/>
</dbReference>